<accession>A0A0C2J1I0</accession>
<dbReference type="InterPro" id="IPR041373">
    <property type="entry name" value="RT_RNaseH"/>
</dbReference>
<keyword evidence="10" id="KW-1185">Reference proteome</keyword>
<dbReference type="GO" id="GO:0004519">
    <property type="term" value="F:endonuclease activity"/>
    <property type="evidence" value="ECO:0007669"/>
    <property type="project" value="UniProtKB-KW"/>
</dbReference>
<evidence type="ECO:0000256" key="1">
    <source>
        <dbReference type="ARBA" id="ARBA00022679"/>
    </source>
</evidence>
<dbReference type="GO" id="GO:0016787">
    <property type="term" value="F:hydrolase activity"/>
    <property type="evidence" value="ECO:0007669"/>
    <property type="project" value="UniProtKB-KW"/>
</dbReference>
<dbReference type="InterPro" id="IPR043502">
    <property type="entry name" value="DNA/RNA_pol_sf"/>
</dbReference>
<keyword evidence="3" id="KW-0540">Nuclease</keyword>
<proteinExistence type="predicted"/>
<gene>
    <name evidence="9" type="ORF">RF11_04066</name>
    <name evidence="8" type="ORF">RF11_14782</name>
</gene>
<evidence type="ECO:0000256" key="2">
    <source>
        <dbReference type="ARBA" id="ARBA00022695"/>
    </source>
</evidence>
<dbReference type="AlphaFoldDB" id="A0A0C2J1I0"/>
<sequence length="155" mass="18126">MDKEFFAIIWVIRKFKYYLYSSEFSVRIDHNHLTHIKDIKDMKGRRARLALELDQGKQNFFADSLARSINLTEVAPNIDITKLQTDDYDIQEIIRSIKCPKHEALIVTGSYASELIKLKYKLKLEDSILFHDGTRGLNPIVPKHMINEFISQVQD</sequence>
<organism evidence="9 10">
    <name type="scientific">Thelohanellus kitauei</name>
    <name type="common">Myxosporean</name>
    <dbReference type="NCBI Taxonomy" id="669202"/>
    <lineage>
        <taxon>Eukaryota</taxon>
        <taxon>Metazoa</taxon>
        <taxon>Cnidaria</taxon>
        <taxon>Myxozoa</taxon>
        <taxon>Myxosporea</taxon>
        <taxon>Bivalvulida</taxon>
        <taxon>Platysporina</taxon>
        <taxon>Myxobolidae</taxon>
        <taxon>Thelohanellus</taxon>
    </lineage>
</organism>
<keyword evidence="6" id="KW-0695">RNA-directed DNA polymerase</keyword>
<dbReference type="EMBL" id="JWZT01002390">
    <property type="protein sequence ID" value="KII69522.1"/>
    <property type="molecule type" value="Genomic_DNA"/>
</dbReference>
<dbReference type="GO" id="GO:0003964">
    <property type="term" value="F:RNA-directed DNA polymerase activity"/>
    <property type="evidence" value="ECO:0007669"/>
    <property type="project" value="UniProtKB-KW"/>
</dbReference>
<dbReference type="Proteomes" id="UP000031668">
    <property type="component" value="Unassembled WGS sequence"/>
</dbReference>
<keyword evidence="5" id="KW-0378">Hydrolase</keyword>
<evidence type="ECO:0000259" key="7">
    <source>
        <dbReference type="Pfam" id="PF17917"/>
    </source>
</evidence>
<comment type="caution">
    <text evidence="9">The sequence shown here is derived from an EMBL/GenBank/DDBJ whole genome shotgun (WGS) entry which is preliminary data.</text>
</comment>
<dbReference type="SUPFAM" id="SSF56672">
    <property type="entry name" value="DNA/RNA polymerases"/>
    <property type="match status" value="1"/>
</dbReference>
<evidence type="ECO:0000256" key="5">
    <source>
        <dbReference type="ARBA" id="ARBA00022801"/>
    </source>
</evidence>
<reference evidence="9 10" key="1">
    <citation type="journal article" date="2014" name="Genome Biol. Evol.">
        <title>The genome of the myxosporean Thelohanellus kitauei shows adaptations to nutrient acquisition within its fish host.</title>
        <authorList>
            <person name="Yang Y."/>
            <person name="Xiong J."/>
            <person name="Zhou Z."/>
            <person name="Huo F."/>
            <person name="Miao W."/>
            <person name="Ran C."/>
            <person name="Liu Y."/>
            <person name="Zhang J."/>
            <person name="Feng J."/>
            <person name="Wang M."/>
            <person name="Wang M."/>
            <person name="Wang L."/>
            <person name="Yao B."/>
        </authorList>
    </citation>
    <scope>NUCLEOTIDE SEQUENCE [LARGE SCALE GENOMIC DNA]</scope>
    <source>
        <strain evidence="9">Wuqing</strain>
    </source>
</reference>
<evidence type="ECO:0000256" key="3">
    <source>
        <dbReference type="ARBA" id="ARBA00022722"/>
    </source>
</evidence>
<dbReference type="Pfam" id="PF17917">
    <property type="entry name" value="RT_RNaseH"/>
    <property type="match status" value="1"/>
</dbReference>
<evidence type="ECO:0000313" key="10">
    <source>
        <dbReference type="Proteomes" id="UP000031668"/>
    </source>
</evidence>
<name>A0A0C2J1I0_THEKT</name>
<protein>
    <submittedName>
        <fullName evidence="9">Retrovirus-related Pol polyprotein</fullName>
    </submittedName>
</protein>
<keyword evidence="1" id="KW-0808">Transferase</keyword>
<dbReference type="InterPro" id="IPR050951">
    <property type="entry name" value="Retrovirus_Pol_polyprotein"/>
</dbReference>
<keyword evidence="4" id="KW-0255">Endonuclease</keyword>
<evidence type="ECO:0000313" key="9">
    <source>
        <dbReference type="EMBL" id="KII71689.1"/>
    </source>
</evidence>
<feature type="domain" description="Reverse transcriptase RNase H-like" evidence="7">
    <location>
        <begin position="2"/>
        <end position="54"/>
    </location>
</feature>
<dbReference type="PANTHER" id="PTHR37984">
    <property type="entry name" value="PROTEIN CBG26694"/>
    <property type="match status" value="1"/>
</dbReference>
<dbReference type="PANTHER" id="PTHR37984:SF5">
    <property type="entry name" value="PROTEIN NYNRIN-LIKE"/>
    <property type="match status" value="1"/>
</dbReference>
<evidence type="ECO:0000256" key="4">
    <source>
        <dbReference type="ARBA" id="ARBA00022759"/>
    </source>
</evidence>
<evidence type="ECO:0000313" key="8">
    <source>
        <dbReference type="EMBL" id="KII69522.1"/>
    </source>
</evidence>
<evidence type="ECO:0000256" key="6">
    <source>
        <dbReference type="ARBA" id="ARBA00022918"/>
    </source>
</evidence>
<keyword evidence="2" id="KW-0548">Nucleotidyltransferase</keyword>
<dbReference type="EMBL" id="JWZT01001669">
    <property type="protein sequence ID" value="KII71689.1"/>
    <property type="molecule type" value="Genomic_DNA"/>
</dbReference>